<evidence type="ECO:0000256" key="1">
    <source>
        <dbReference type="SAM" id="MobiDB-lite"/>
    </source>
</evidence>
<feature type="compositionally biased region" description="Basic and acidic residues" evidence="1">
    <location>
        <begin position="673"/>
        <end position="685"/>
    </location>
</feature>
<dbReference type="EMBL" id="CAKKNE010000001">
    <property type="protein sequence ID" value="CAH0366393.1"/>
    <property type="molecule type" value="Genomic_DNA"/>
</dbReference>
<proteinExistence type="predicted"/>
<feature type="compositionally biased region" description="Basic residues" evidence="1">
    <location>
        <begin position="639"/>
        <end position="654"/>
    </location>
</feature>
<organism evidence="2 3">
    <name type="scientific">Pelagomonas calceolata</name>
    <dbReference type="NCBI Taxonomy" id="35677"/>
    <lineage>
        <taxon>Eukaryota</taxon>
        <taxon>Sar</taxon>
        <taxon>Stramenopiles</taxon>
        <taxon>Ochrophyta</taxon>
        <taxon>Pelagophyceae</taxon>
        <taxon>Pelagomonadales</taxon>
        <taxon>Pelagomonadaceae</taxon>
        <taxon>Pelagomonas</taxon>
    </lineage>
</organism>
<feature type="region of interest" description="Disordered" evidence="1">
    <location>
        <begin position="269"/>
        <end position="301"/>
    </location>
</feature>
<gene>
    <name evidence="2" type="ORF">PECAL_1P28850</name>
</gene>
<evidence type="ECO:0000313" key="2">
    <source>
        <dbReference type="EMBL" id="CAH0366393.1"/>
    </source>
</evidence>
<evidence type="ECO:0000313" key="3">
    <source>
        <dbReference type="Proteomes" id="UP000789595"/>
    </source>
</evidence>
<comment type="caution">
    <text evidence="2">The sequence shown here is derived from an EMBL/GenBank/DDBJ whole genome shotgun (WGS) entry which is preliminary data.</text>
</comment>
<reference evidence="2" key="1">
    <citation type="submission" date="2021-11" db="EMBL/GenBank/DDBJ databases">
        <authorList>
            <consortium name="Genoscope - CEA"/>
            <person name="William W."/>
        </authorList>
    </citation>
    <scope>NUCLEOTIDE SEQUENCE</scope>
</reference>
<name>A0A8J2SA37_9STRA</name>
<keyword evidence="3" id="KW-1185">Reference proteome</keyword>
<protein>
    <submittedName>
        <fullName evidence="2">Uncharacterized protein</fullName>
    </submittedName>
</protein>
<accession>A0A8J2SA37</accession>
<feature type="region of interest" description="Disordered" evidence="1">
    <location>
        <begin position="598"/>
        <end position="694"/>
    </location>
</feature>
<dbReference type="AlphaFoldDB" id="A0A8J2SA37"/>
<sequence>MAQQPQQVRLRLQKGDTIGEQITVAALAALQDKPGETWGFDPNAFVYKLVAPKRKDPPKSWTTKQRRLTVSSVYVGQEKVDIWPCVSTKVVDGNPVLDAKKIVFGERVRYTKGTGEPWFKGGDGTISGAYMRKLLERAGPDSEGELVKAAQKSVKPTQYEPLPDCIVVVCEVDGRKGGTKKHYCCRGAPDDADIREEAAIAAIGAALSYRNVPNIKEDSIYLKMSTRIQEATRKALEGKPWKEYNLADYIVANLPGERTTIDRKGKAHHFSATAEPRTFKSAPSRKVAHERGVKANPGAARNEEDRRKFIGDYNAVRRRRGLPAWDAAEAAPLTFAEAPLDQGRGKAIEALETLDGLNVKVTLYFRALGVANFIAAAPGAWRPHQKYFLGDDASVSRALRLETDEIWDDSLKEAARTGTHVKDVFPRLAIARKLHLMVAAEAGYDLDETQAAAFTEYYGFGFMLKKGLASRASIVLALNVVLETANIESHVWTAFARDEYRLANENQQYTFKVAAIRAARKLRWEREGDSLGGGDVVTYVAARAVGVTDEDIALVAEQECDERVAEVAETLASLKGAAKAKYVKEVRALLDKAKEEMAMDAEENASSSDSDSDSDSGSGSGSGSNSSSDADSDAPPPPPKKKRRGPPPKKKRPPRATPSPSSSPRPSSYSSPLKERHQALSERLRSLGGRRGSR</sequence>
<dbReference type="Proteomes" id="UP000789595">
    <property type="component" value="Unassembled WGS sequence"/>
</dbReference>